<dbReference type="OrthoDB" id="9017479at2"/>
<dbReference type="EMBL" id="CP043046">
    <property type="protein sequence ID" value="QEI09567.1"/>
    <property type="molecule type" value="Genomic_DNA"/>
</dbReference>
<evidence type="ECO:0000313" key="2">
    <source>
        <dbReference type="EMBL" id="QEI09567.1"/>
    </source>
</evidence>
<keyword evidence="3" id="KW-1185">Reference proteome</keyword>
<proteinExistence type="predicted"/>
<protein>
    <recommendedName>
        <fullName evidence="1">Rap1a immunity protein domain-containing protein</fullName>
    </recommendedName>
</protein>
<accession>A0A5C0B9D0</accession>
<dbReference type="InterPro" id="IPR041238">
    <property type="entry name" value="Rap1a"/>
</dbReference>
<dbReference type="AlphaFoldDB" id="A0A5C0B9D0"/>
<feature type="domain" description="Rap1a immunity protein" evidence="1">
    <location>
        <begin position="61"/>
        <end position="136"/>
    </location>
</feature>
<sequence length="143" mass="15519">MLFTGKIHHSNHPGGILSKRFISLCVLLAATTVCHAQDNRTWYLSGAELKEALEGKRPSEVRDEAMRKLYSSAYAQAYITGIADQGQGKSWCTRGAVLPHELSDRVHTYLTDRPEAGLRGKAAPLVANALGRAFPCQASKPAA</sequence>
<dbReference type="Gene3D" id="1.10.890.40">
    <property type="match status" value="1"/>
</dbReference>
<dbReference type="Proteomes" id="UP000325161">
    <property type="component" value="Chromosome"/>
</dbReference>
<dbReference type="Pfam" id="PF18602">
    <property type="entry name" value="Rap1a"/>
    <property type="match status" value="1"/>
</dbReference>
<name>A0A5C0B9D0_9BURK</name>
<evidence type="ECO:0000313" key="3">
    <source>
        <dbReference type="Proteomes" id="UP000325161"/>
    </source>
</evidence>
<dbReference type="KEGG" id="pacr:FXN63_25970"/>
<organism evidence="2 3">
    <name type="scientific">Pigmentiphaga aceris</name>
    <dbReference type="NCBI Taxonomy" id="1940612"/>
    <lineage>
        <taxon>Bacteria</taxon>
        <taxon>Pseudomonadati</taxon>
        <taxon>Pseudomonadota</taxon>
        <taxon>Betaproteobacteria</taxon>
        <taxon>Burkholderiales</taxon>
        <taxon>Alcaligenaceae</taxon>
        <taxon>Pigmentiphaga</taxon>
    </lineage>
</organism>
<evidence type="ECO:0000259" key="1">
    <source>
        <dbReference type="Pfam" id="PF18602"/>
    </source>
</evidence>
<reference evidence="2 3" key="1">
    <citation type="submission" date="2019-08" db="EMBL/GenBank/DDBJ databases">
        <title>Amphibian skin-associated Pigmentiphaga: genome sequence and occurrence across geography and hosts.</title>
        <authorList>
            <person name="Bletz M.C."/>
            <person name="Bunk B."/>
            <person name="Sproeer C."/>
            <person name="Biwer P."/>
            <person name="Reiter S."/>
            <person name="Rabemananjara F.C.E."/>
            <person name="Schulz S."/>
            <person name="Overmann J."/>
            <person name="Vences M."/>
        </authorList>
    </citation>
    <scope>NUCLEOTIDE SEQUENCE [LARGE SCALE GENOMIC DNA]</scope>
    <source>
        <strain evidence="2 3">Mada1488</strain>
    </source>
</reference>
<gene>
    <name evidence="2" type="ORF">FXN63_25970</name>
</gene>